<evidence type="ECO:0000256" key="9">
    <source>
        <dbReference type="RuleBase" id="RU000488"/>
    </source>
</evidence>
<dbReference type="VEuPathDB" id="CryptoDB:CHUDEA6_2350"/>
<evidence type="ECO:0000256" key="8">
    <source>
        <dbReference type="PROSITE-ProRule" id="PRU00282"/>
    </source>
</evidence>
<dbReference type="Proteomes" id="UP000199752">
    <property type="component" value="Chromosome 6"/>
</dbReference>
<protein>
    <recommendedName>
        <fullName evidence="12">Mitochondrial carrier protein</fullName>
    </recommendedName>
</protein>
<proteinExistence type="inferred from homology"/>
<comment type="similarity">
    <text evidence="2 9">Belongs to the mitochondrial carrier (TC 2.A.29) family.</text>
</comment>
<dbReference type="InterPro" id="IPR018108">
    <property type="entry name" value="MCP_transmembrane"/>
</dbReference>
<keyword evidence="6 10" id="KW-1133">Transmembrane helix</keyword>
<evidence type="ECO:0000256" key="10">
    <source>
        <dbReference type="SAM" id="Phobius"/>
    </source>
</evidence>
<dbReference type="SUPFAM" id="SSF103506">
    <property type="entry name" value="Mitochondrial carrier"/>
    <property type="match status" value="1"/>
</dbReference>
<dbReference type="PANTHER" id="PTHR45667">
    <property type="entry name" value="S-ADENOSYLMETHIONINE MITOCHONDRIAL CARRIER PROTEIN"/>
    <property type="match status" value="1"/>
</dbReference>
<dbReference type="EMBL" id="LN877952">
    <property type="protein sequence ID" value="CUV06659.1"/>
    <property type="molecule type" value="Genomic_DNA"/>
</dbReference>
<evidence type="ECO:0008006" key="12">
    <source>
        <dbReference type="Google" id="ProtNLM"/>
    </source>
</evidence>
<dbReference type="VEuPathDB" id="CryptoDB:Chro.60274"/>
<evidence type="ECO:0000256" key="1">
    <source>
        <dbReference type="ARBA" id="ARBA00004141"/>
    </source>
</evidence>
<evidence type="ECO:0000256" key="5">
    <source>
        <dbReference type="ARBA" id="ARBA00022737"/>
    </source>
</evidence>
<organism evidence="11">
    <name type="scientific">Cryptosporidium hominis</name>
    <dbReference type="NCBI Taxonomy" id="237895"/>
    <lineage>
        <taxon>Eukaryota</taxon>
        <taxon>Sar</taxon>
        <taxon>Alveolata</taxon>
        <taxon>Apicomplexa</taxon>
        <taxon>Conoidasida</taxon>
        <taxon>Coccidia</taxon>
        <taxon>Eucoccidiorida</taxon>
        <taxon>Eimeriorina</taxon>
        <taxon>Cryptosporidiidae</taxon>
        <taxon>Cryptosporidium</taxon>
    </lineage>
</organism>
<comment type="subcellular location">
    <subcellularLocation>
        <location evidence="1">Membrane</location>
        <topology evidence="1">Multi-pass membrane protein</topology>
    </subcellularLocation>
</comment>
<keyword evidence="7 8" id="KW-0472">Membrane</keyword>
<gene>
    <name evidence="11" type="ORF">CHUDEA6_2350</name>
</gene>
<reference evidence="11" key="1">
    <citation type="submission" date="2015-08" db="EMBL/GenBank/DDBJ databases">
        <authorList>
            <person name="Babu N.S."/>
            <person name="Beckwith C.J."/>
            <person name="Beseler K.G."/>
            <person name="Brison A."/>
            <person name="Carone J.V."/>
            <person name="Caskin T.P."/>
            <person name="Diamond M."/>
            <person name="Durham M.E."/>
            <person name="Foxe J.M."/>
            <person name="Go M."/>
            <person name="Henderson B.A."/>
            <person name="Jones I.B."/>
            <person name="McGettigan J.A."/>
            <person name="Micheletti S.J."/>
            <person name="Nasrallah M.E."/>
            <person name="Ortiz D."/>
            <person name="Piller C.R."/>
            <person name="Privatt S.R."/>
            <person name="Schneider S.L."/>
            <person name="Sharp S."/>
            <person name="Smith T.C."/>
            <person name="Stanton J.D."/>
            <person name="Ullery H.E."/>
            <person name="Wilson R.J."/>
            <person name="Serrano M.G."/>
            <person name="Buck G."/>
            <person name="Lee V."/>
            <person name="Wang Y."/>
            <person name="Carvalho R."/>
            <person name="Voegtly L."/>
            <person name="Shi R."/>
            <person name="Duckworth R."/>
            <person name="Johnson A."/>
            <person name="Loviza R."/>
            <person name="Walstead R."/>
            <person name="Shah Z."/>
            <person name="Kiflezghi M."/>
            <person name="Wade K."/>
            <person name="Ball S.L."/>
            <person name="Bradley K.W."/>
            <person name="Asai D.J."/>
            <person name="Bowman C.A."/>
            <person name="Russell D.A."/>
            <person name="Pope W.H."/>
            <person name="Jacobs-Sera D."/>
            <person name="Hendrix R.W."/>
            <person name="Hatfull G.F."/>
        </authorList>
    </citation>
    <scope>NUCLEOTIDE SEQUENCE [LARGE SCALE GENOMIC DNA]</scope>
</reference>
<dbReference type="VEuPathDB" id="CryptoDB:GY17_00000239"/>
<evidence type="ECO:0000313" key="11">
    <source>
        <dbReference type="EMBL" id="CUV06659.1"/>
    </source>
</evidence>
<dbReference type="AlphaFoldDB" id="A0A0S4TJ18"/>
<evidence type="ECO:0000256" key="7">
    <source>
        <dbReference type="ARBA" id="ARBA00023136"/>
    </source>
</evidence>
<keyword evidence="4 8" id="KW-0812">Transmembrane</keyword>
<dbReference type="InterPro" id="IPR023395">
    <property type="entry name" value="MCP_dom_sf"/>
</dbReference>
<name>A0A0S4TJ18_CRYHO</name>
<feature type="transmembrane region" description="Helical" evidence="10">
    <location>
        <begin position="12"/>
        <end position="30"/>
    </location>
</feature>
<dbReference type="VEuPathDB" id="CryptoDB:ChTU502y2012_406g0870"/>
<feature type="transmembrane region" description="Helical" evidence="10">
    <location>
        <begin position="252"/>
        <end position="269"/>
    </location>
</feature>
<accession>A0A0S4TJ18</accession>
<feature type="repeat" description="Solcar" evidence="8">
    <location>
        <begin position="7"/>
        <end position="87"/>
    </location>
</feature>
<evidence type="ECO:0000256" key="6">
    <source>
        <dbReference type="ARBA" id="ARBA00022989"/>
    </source>
</evidence>
<dbReference type="Gene3D" id="1.50.40.10">
    <property type="entry name" value="Mitochondrial carrier domain"/>
    <property type="match status" value="2"/>
</dbReference>
<evidence type="ECO:0000256" key="3">
    <source>
        <dbReference type="ARBA" id="ARBA00022448"/>
    </source>
</evidence>
<dbReference type="GO" id="GO:0016020">
    <property type="term" value="C:membrane"/>
    <property type="evidence" value="ECO:0007669"/>
    <property type="project" value="UniProtKB-SubCell"/>
</dbReference>
<sequence length="285" mass="32304">MEKKSFKIVANSLISGGIAGLFVETILYPVDAIKTKMQYRSLCKNSVLFFSTRNYYRYLYSGFKYSAFGSFVSSSIFFGTFHLLSNCSPQMKFKSLKTMQISLISELLSSLFRAPFEVIKQNIQVRNKLFLGHFNTNYSLFRYCLNFNKITANLIRDIPFSIIQFSLWEKLNRTGDGVLGEKCNFKDLFSGVFGGISGAIAALITSPADNIRTYIFTKAKTRNSNVSILSAIKTIYGLNGIKSFYIGSFLRALWLTIGGIIYFGCYQLCNSALEKMYRSFETLPQ</sequence>
<dbReference type="PROSITE" id="PS50920">
    <property type="entry name" value="SOLCAR"/>
    <property type="match status" value="2"/>
</dbReference>
<keyword evidence="3 9" id="KW-0813">Transport</keyword>
<evidence type="ECO:0000256" key="4">
    <source>
        <dbReference type="ARBA" id="ARBA00022692"/>
    </source>
</evidence>
<feature type="repeat" description="Solcar" evidence="8">
    <location>
        <begin position="185"/>
        <end position="272"/>
    </location>
</feature>
<dbReference type="Pfam" id="PF00153">
    <property type="entry name" value="Mito_carr"/>
    <property type="match status" value="2"/>
</dbReference>
<feature type="transmembrane region" description="Helical" evidence="10">
    <location>
        <begin position="65"/>
        <end position="84"/>
    </location>
</feature>
<evidence type="ECO:0000256" key="2">
    <source>
        <dbReference type="ARBA" id="ARBA00006375"/>
    </source>
</evidence>
<keyword evidence="5" id="KW-0677">Repeat</keyword>